<name>A0A2J7ZNS3_9CHLO</name>
<evidence type="ECO:0000313" key="1">
    <source>
        <dbReference type="EMBL" id="PNH01912.1"/>
    </source>
</evidence>
<comment type="caution">
    <text evidence="1">The sequence shown here is derived from an EMBL/GenBank/DDBJ whole genome shotgun (WGS) entry which is preliminary data.</text>
</comment>
<proteinExistence type="predicted"/>
<dbReference type="OrthoDB" id="531692at2759"/>
<gene>
    <name evidence="1" type="ORF">TSOC_012152</name>
</gene>
<protein>
    <recommendedName>
        <fullName evidence="3">Metal-dependent phosphohydrolase</fullName>
    </recommendedName>
</protein>
<keyword evidence="2" id="KW-1185">Reference proteome</keyword>
<dbReference type="PANTHER" id="PTHR21174:SF0">
    <property type="entry name" value="HD PHOSPHOHYDROLASE FAMILY PROTEIN-RELATED"/>
    <property type="match status" value="1"/>
</dbReference>
<sequence length="261" mass="28669">MAQPALPALLEALHQHHTTLCTASGLSARDEESWELLLRAYSEPHRHYHALSHLHAMLVWLAEAEREGGCMPRNRAALLWATVYHDAVYDPAAHDNEQRSADLARQHLHRMGLTRLAEYVAALVLATQRHQLPTVAPATPTVAQAPPSQPVAAAGLDALVAEPEKRDLSVLGASPQLYTQYADGVRREYCPVVCSEEEFRVGRSRVLESFLERPTLFFTPYARGRLEAAARANLAMELRELTGDGRGEAVRIAAGLNPGPA</sequence>
<dbReference type="SUPFAM" id="SSF109604">
    <property type="entry name" value="HD-domain/PDEase-like"/>
    <property type="match status" value="1"/>
</dbReference>
<dbReference type="PANTHER" id="PTHR21174">
    <property type="match status" value="1"/>
</dbReference>
<dbReference type="EMBL" id="PGGS01000764">
    <property type="protein sequence ID" value="PNH01912.1"/>
    <property type="molecule type" value="Genomic_DNA"/>
</dbReference>
<evidence type="ECO:0000313" key="2">
    <source>
        <dbReference type="Proteomes" id="UP000236333"/>
    </source>
</evidence>
<reference evidence="1 2" key="1">
    <citation type="journal article" date="2017" name="Mol. Biol. Evol.">
        <title>The 4-celled Tetrabaena socialis nuclear genome reveals the essential components for genetic control of cell number at the origin of multicellularity in the volvocine lineage.</title>
        <authorList>
            <person name="Featherston J."/>
            <person name="Arakaki Y."/>
            <person name="Hanschen E.R."/>
            <person name="Ferris P.J."/>
            <person name="Michod R.E."/>
            <person name="Olson B.J.S.C."/>
            <person name="Nozaki H."/>
            <person name="Durand P.M."/>
        </authorList>
    </citation>
    <scope>NUCLEOTIDE SEQUENCE [LARGE SCALE GENOMIC DNA]</scope>
    <source>
        <strain evidence="1 2">NIES-571</strain>
    </source>
</reference>
<dbReference type="PIRSF" id="PIRSF035170">
    <property type="entry name" value="HD_phosphohydro"/>
    <property type="match status" value="1"/>
</dbReference>
<evidence type="ECO:0008006" key="3">
    <source>
        <dbReference type="Google" id="ProtNLM"/>
    </source>
</evidence>
<dbReference type="Proteomes" id="UP000236333">
    <property type="component" value="Unassembled WGS sequence"/>
</dbReference>
<dbReference type="InterPro" id="IPR009218">
    <property type="entry name" value="HD_phosphohydro"/>
</dbReference>
<organism evidence="1 2">
    <name type="scientific">Tetrabaena socialis</name>
    <dbReference type="NCBI Taxonomy" id="47790"/>
    <lineage>
        <taxon>Eukaryota</taxon>
        <taxon>Viridiplantae</taxon>
        <taxon>Chlorophyta</taxon>
        <taxon>core chlorophytes</taxon>
        <taxon>Chlorophyceae</taxon>
        <taxon>CS clade</taxon>
        <taxon>Chlamydomonadales</taxon>
        <taxon>Tetrabaenaceae</taxon>
        <taxon>Tetrabaena</taxon>
    </lineage>
</organism>
<accession>A0A2J7ZNS3</accession>
<dbReference type="AlphaFoldDB" id="A0A2J7ZNS3"/>